<sequence length="151" mass="17010">MMDKVYIYTDGACSGNPGKGGWGCILKYRGHEKELSGYCADTTNNRMELTAAIKGLQALKKPCHVALITDSRYVQQGINEWVNGWIARGWKTASQQPVKNVDLWQQLVIERDRHLSIDWQWVKGHAGHPENERADTLATDAVKNERGLSDE</sequence>
<evidence type="ECO:0000256" key="3">
    <source>
        <dbReference type="ARBA" id="ARBA00005300"/>
    </source>
</evidence>
<keyword evidence="7 11" id="KW-0479">Metal-binding</keyword>
<keyword evidence="8 11" id="KW-0255">Endonuclease</keyword>
<dbReference type="InterPro" id="IPR002156">
    <property type="entry name" value="RNaseH_domain"/>
</dbReference>
<accession>A0A162W1H3</accession>
<evidence type="ECO:0000313" key="13">
    <source>
        <dbReference type="EMBL" id="MBS7825383.1"/>
    </source>
</evidence>
<feature type="binding site" evidence="11">
    <location>
        <position position="10"/>
    </location>
    <ligand>
        <name>Mg(2+)</name>
        <dbReference type="ChEBI" id="CHEBI:18420"/>
        <label>1</label>
    </ligand>
</feature>
<comment type="caution">
    <text evidence="13">The sequence shown here is derived from an EMBL/GenBank/DDBJ whole genome shotgun (WGS) entry which is preliminary data.</text>
</comment>
<dbReference type="GO" id="GO:0004523">
    <property type="term" value="F:RNA-DNA hybrid ribonuclease activity"/>
    <property type="evidence" value="ECO:0007669"/>
    <property type="project" value="UniProtKB-UniRule"/>
</dbReference>
<evidence type="ECO:0000256" key="1">
    <source>
        <dbReference type="ARBA" id="ARBA00000077"/>
    </source>
</evidence>
<reference evidence="13" key="1">
    <citation type="submission" date="2021-03" db="EMBL/GenBank/DDBJ databases">
        <title>Identification and antibiotic profiling of Wohlfahrtiimonas chitiniclastica, an underestimated human pathogen.</title>
        <authorList>
            <person name="Kopf A."/>
            <person name="Bunk B."/>
            <person name="Coldewey S."/>
            <person name="Gunzer F."/>
            <person name="Riedel T."/>
            <person name="Schroettner P."/>
        </authorList>
    </citation>
    <scope>NUCLEOTIDE SEQUENCE</scope>
    <source>
        <strain evidence="13">DSM 100917</strain>
    </source>
</reference>
<comment type="cofactor">
    <cofactor evidence="11">
        <name>Mg(2+)</name>
        <dbReference type="ChEBI" id="CHEBI:18420"/>
    </cofactor>
    <text evidence="11">Binds 1 Mg(2+) ion per subunit. May bind a second metal ion at a regulatory site, or after substrate binding.</text>
</comment>
<evidence type="ECO:0000259" key="12">
    <source>
        <dbReference type="PROSITE" id="PS50879"/>
    </source>
</evidence>
<protein>
    <recommendedName>
        <fullName evidence="5 11">Ribonuclease H</fullName>
        <shortName evidence="11">RNase H</shortName>
        <ecNumber evidence="5 11">3.1.26.4</ecNumber>
    </recommendedName>
</protein>
<dbReference type="Pfam" id="PF00075">
    <property type="entry name" value="RNase_H"/>
    <property type="match status" value="1"/>
</dbReference>
<evidence type="ECO:0000256" key="7">
    <source>
        <dbReference type="ARBA" id="ARBA00022723"/>
    </source>
</evidence>
<dbReference type="PANTHER" id="PTHR10642">
    <property type="entry name" value="RIBONUCLEASE H1"/>
    <property type="match status" value="1"/>
</dbReference>
<dbReference type="Proteomes" id="UP000680020">
    <property type="component" value="Unassembled WGS sequence"/>
</dbReference>
<dbReference type="CDD" id="cd09278">
    <property type="entry name" value="RNase_HI_prokaryote_like"/>
    <property type="match status" value="1"/>
</dbReference>
<dbReference type="GO" id="GO:0043137">
    <property type="term" value="P:DNA replication, removal of RNA primer"/>
    <property type="evidence" value="ECO:0007669"/>
    <property type="project" value="TreeGrafter"/>
</dbReference>
<comment type="subunit">
    <text evidence="4 11">Monomer.</text>
</comment>
<comment type="subcellular location">
    <subcellularLocation>
        <location evidence="11">Cytoplasm</location>
    </subcellularLocation>
</comment>
<dbReference type="InterPro" id="IPR012337">
    <property type="entry name" value="RNaseH-like_sf"/>
</dbReference>
<evidence type="ECO:0000256" key="9">
    <source>
        <dbReference type="ARBA" id="ARBA00022801"/>
    </source>
</evidence>
<dbReference type="EC" id="3.1.26.4" evidence="5 11"/>
<keyword evidence="6 11" id="KW-0540">Nuclease</keyword>
<dbReference type="RefSeq" id="WP_008316714.1">
    <property type="nucleotide sequence ID" value="NZ_CP115969.1"/>
</dbReference>
<dbReference type="GO" id="GO:0000287">
    <property type="term" value="F:magnesium ion binding"/>
    <property type="evidence" value="ECO:0007669"/>
    <property type="project" value="UniProtKB-UniRule"/>
</dbReference>
<feature type="binding site" evidence="11">
    <location>
        <position position="135"/>
    </location>
    <ligand>
        <name>Mg(2+)</name>
        <dbReference type="ChEBI" id="CHEBI:18420"/>
        <label>2</label>
    </ligand>
</feature>
<dbReference type="PROSITE" id="PS50879">
    <property type="entry name" value="RNASE_H_1"/>
    <property type="match status" value="1"/>
</dbReference>
<keyword evidence="10 11" id="KW-0460">Magnesium</keyword>
<dbReference type="SUPFAM" id="SSF53098">
    <property type="entry name" value="Ribonuclease H-like"/>
    <property type="match status" value="1"/>
</dbReference>
<name>A0A162W1H3_9GAMM</name>
<evidence type="ECO:0000313" key="14">
    <source>
        <dbReference type="Proteomes" id="UP000680020"/>
    </source>
</evidence>
<evidence type="ECO:0000256" key="2">
    <source>
        <dbReference type="ARBA" id="ARBA00004065"/>
    </source>
</evidence>
<dbReference type="NCBIfam" id="NF001236">
    <property type="entry name" value="PRK00203.1"/>
    <property type="match status" value="1"/>
</dbReference>
<dbReference type="InterPro" id="IPR022892">
    <property type="entry name" value="RNaseHI"/>
</dbReference>
<evidence type="ECO:0000256" key="4">
    <source>
        <dbReference type="ARBA" id="ARBA00011245"/>
    </source>
</evidence>
<feature type="binding site" evidence="11">
    <location>
        <position position="10"/>
    </location>
    <ligand>
        <name>Mg(2+)</name>
        <dbReference type="ChEBI" id="CHEBI:18420"/>
        <label>2</label>
    </ligand>
</feature>
<gene>
    <name evidence="11 13" type="primary">rnhA</name>
    <name evidence="13" type="ORF">J7561_09250</name>
</gene>
<dbReference type="GO" id="GO:0005737">
    <property type="term" value="C:cytoplasm"/>
    <property type="evidence" value="ECO:0007669"/>
    <property type="project" value="UniProtKB-SubCell"/>
</dbReference>
<comment type="catalytic activity">
    <reaction evidence="1 11">
        <text>Endonucleolytic cleavage to 5'-phosphomonoester.</text>
        <dbReference type="EC" id="3.1.26.4"/>
    </reaction>
</comment>
<dbReference type="HAMAP" id="MF_00042">
    <property type="entry name" value="RNase_H"/>
    <property type="match status" value="1"/>
</dbReference>
<dbReference type="Gene3D" id="3.30.420.10">
    <property type="entry name" value="Ribonuclease H-like superfamily/Ribonuclease H"/>
    <property type="match status" value="1"/>
</dbReference>
<dbReference type="GO" id="GO:0003676">
    <property type="term" value="F:nucleic acid binding"/>
    <property type="evidence" value="ECO:0007669"/>
    <property type="project" value="InterPro"/>
</dbReference>
<dbReference type="PANTHER" id="PTHR10642:SF26">
    <property type="entry name" value="RIBONUCLEASE H1"/>
    <property type="match status" value="1"/>
</dbReference>
<keyword evidence="11" id="KW-0963">Cytoplasm</keyword>
<feature type="binding site" evidence="11">
    <location>
        <position position="48"/>
    </location>
    <ligand>
        <name>Mg(2+)</name>
        <dbReference type="ChEBI" id="CHEBI:18420"/>
        <label>1</label>
    </ligand>
</feature>
<evidence type="ECO:0000256" key="10">
    <source>
        <dbReference type="ARBA" id="ARBA00022842"/>
    </source>
</evidence>
<organism evidence="13 14">
    <name type="scientific">Wohlfahrtiimonas chitiniclastica</name>
    <dbReference type="NCBI Taxonomy" id="400946"/>
    <lineage>
        <taxon>Bacteria</taxon>
        <taxon>Pseudomonadati</taxon>
        <taxon>Pseudomonadota</taxon>
        <taxon>Gammaproteobacteria</taxon>
        <taxon>Cardiobacteriales</taxon>
        <taxon>Ignatzschineriaceae</taxon>
        <taxon>Wohlfahrtiimonas</taxon>
    </lineage>
</organism>
<comment type="function">
    <text evidence="2 11">Endonuclease that specifically degrades the RNA of RNA-DNA hybrids.</text>
</comment>
<feature type="binding site" evidence="11">
    <location>
        <position position="70"/>
    </location>
    <ligand>
        <name>Mg(2+)</name>
        <dbReference type="ChEBI" id="CHEBI:18420"/>
        <label>1</label>
    </ligand>
</feature>
<dbReference type="AlphaFoldDB" id="A0A162W1H3"/>
<proteinExistence type="inferred from homology"/>
<dbReference type="FunFam" id="3.30.420.10:FF:000089">
    <property type="entry name" value="Ribonuclease H"/>
    <property type="match status" value="1"/>
</dbReference>
<evidence type="ECO:0000256" key="5">
    <source>
        <dbReference type="ARBA" id="ARBA00012180"/>
    </source>
</evidence>
<evidence type="ECO:0000256" key="6">
    <source>
        <dbReference type="ARBA" id="ARBA00022722"/>
    </source>
</evidence>
<dbReference type="InterPro" id="IPR050092">
    <property type="entry name" value="RNase_H"/>
</dbReference>
<comment type="similarity">
    <text evidence="3 11">Belongs to the RNase H family.</text>
</comment>
<evidence type="ECO:0000256" key="8">
    <source>
        <dbReference type="ARBA" id="ARBA00022759"/>
    </source>
</evidence>
<keyword evidence="9 11" id="KW-0378">Hydrolase</keyword>
<feature type="domain" description="RNase H type-1" evidence="12">
    <location>
        <begin position="1"/>
        <end position="143"/>
    </location>
</feature>
<dbReference type="InterPro" id="IPR036397">
    <property type="entry name" value="RNaseH_sf"/>
</dbReference>
<dbReference type="EMBL" id="JAGIBU010000011">
    <property type="protein sequence ID" value="MBS7825383.1"/>
    <property type="molecule type" value="Genomic_DNA"/>
</dbReference>
<evidence type="ECO:0000256" key="11">
    <source>
        <dbReference type="HAMAP-Rule" id="MF_00042"/>
    </source>
</evidence>